<feature type="transmembrane region" description="Helical" evidence="1">
    <location>
        <begin position="269"/>
        <end position="292"/>
    </location>
</feature>
<keyword evidence="2" id="KW-0378">Hydrolase</keyword>
<reference evidence="2" key="1">
    <citation type="submission" date="2021-02" db="EMBL/GenBank/DDBJ databases">
        <title>Natronoglycomyces albus gen. nov., sp. nov, a haloalkaliphilic actinobacterium from a soda solonchak soil.</title>
        <authorList>
            <person name="Sorokin D.Y."/>
            <person name="Khijniak T.V."/>
            <person name="Zakharycheva A.P."/>
            <person name="Boueva O.V."/>
            <person name="Ariskina E.V."/>
            <person name="Hahnke R.L."/>
            <person name="Bunk B."/>
            <person name="Sproer C."/>
            <person name="Schumann P."/>
            <person name="Evtushenko L.I."/>
            <person name="Kublanov I.V."/>
        </authorList>
    </citation>
    <scope>NUCLEOTIDE SEQUENCE</scope>
    <source>
        <strain evidence="2">DSM 106290</strain>
    </source>
</reference>
<dbReference type="AlphaFoldDB" id="A0A895XIU6"/>
<dbReference type="KEGG" id="nav:JQS30_16165"/>
<protein>
    <submittedName>
        <fullName evidence="2">PrsW family intramembrane metalloprotease</fullName>
    </submittedName>
</protein>
<evidence type="ECO:0000313" key="2">
    <source>
        <dbReference type="EMBL" id="QSB05264.1"/>
    </source>
</evidence>
<proteinExistence type="predicted"/>
<keyword evidence="2" id="KW-0645">Protease</keyword>
<dbReference type="InterPro" id="IPR026898">
    <property type="entry name" value="PrsW"/>
</dbReference>
<keyword evidence="1" id="KW-1133">Transmembrane helix</keyword>
<evidence type="ECO:0000313" key="3">
    <source>
        <dbReference type="Proteomes" id="UP000662939"/>
    </source>
</evidence>
<keyword evidence="2" id="KW-0482">Metalloprotease</keyword>
<dbReference type="RefSeq" id="WP_213171268.1">
    <property type="nucleotide sequence ID" value="NZ_CP070496.1"/>
</dbReference>
<dbReference type="EMBL" id="CP070496">
    <property type="protein sequence ID" value="QSB05264.1"/>
    <property type="molecule type" value="Genomic_DNA"/>
</dbReference>
<feature type="transmembrane region" description="Helical" evidence="1">
    <location>
        <begin position="240"/>
        <end position="257"/>
    </location>
</feature>
<dbReference type="PANTHER" id="PTHR36844:SF1">
    <property type="entry name" value="PROTEASE PRSW"/>
    <property type="match status" value="1"/>
</dbReference>
<feature type="transmembrane region" description="Helical" evidence="1">
    <location>
        <begin position="202"/>
        <end position="228"/>
    </location>
</feature>
<keyword evidence="1" id="KW-0812">Transmembrane</keyword>
<feature type="transmembrane region" description="Helical" evidence="1">
    <location>
        <begin position="159"/>
        <end position="182"/>
    </location>
</feature>
<dbReference type="Proteomes" id="UP000662939">
    <property type="component" value="Chromosome"/>
</dbReference>
<feature type="transmembrane region" description="Helical" evidence="1">
    <location>
        <begin position="56"/>
        <end position="75"/>
    </location>
</feature>
<name>A0A895XIU6_9ACTN</name>
<accession>A0A895XIU6</accession>
<feature type="transmembrane region" description="Helical" evidence="1">
    <location>
        <begin position="131"/>
        <end position="152"/>
    </location>
</feature>
<keyword evidence="1" id="KW-0472">Membrane</keyword>
<dbReference type="Pfam" id="PF13367">
    <property type="entry name" value="PrsW-protease"/>
    <property type="match status" value="1"/>
</dbReference>
<evidence type="ECO:0000256" key="1">
    <source>
        <dbReference type="SAM" id="Phobius"/>
    </source>
</evidence>
<sequence>MTTTQVRPSLWAEDTQRDRWRLFRSPPVWAASFLIVAASVLLLHHTVPVAVAYPRAAATAAGLFALFAIPFIALYRRMAWLQSMPAGLHVVAFLWGGTVAVMTSIFAVGAVRGLLATAVSPLWAETWSPVLGAPIVEELIKAVGVVMVALLAPWRLRSVLDGIFCGVFVGVGFQVIEGYAFALSATMMQRTGDVTEPAMSTFIVRGILAGLWSHAVLTAIVGAGIAYVIVRRTKPLSHRLGLAFLAFAAAVGFHALWNSPLLRDGFGLGTPGIFIGVLVKGLPAVVLAAWLLRRFFLQEVQRRRELLRDFGVEGVAPQEAETLLSWKAREAAVVAERKRSGRKAAARLRRRHRRQLRDLEALHEQHG</sequence>
<organism evidence="2 3">
    <name type="scientific">Natronoglycomyces albus</name>
    <dbReference type="NCBI Taxonomy" id="2811108"/>
    <lineage>
        <taxon>Bacteria</taxon>
        <taxon>Bacillati</taxon>
        <taxon>Actinomycetota</taxon>
        <taxon>Actinomycetes</taxon>
        <taxon>Glycomycetales</taxon>
        <taxon>Glycomycetaceae</taxon>
        <taxon>Natronoglycomyces</taxon>
    </lineage>
</organism>
<dbReference type="PANTHER" id="PTHR36844">
    <property type="entry name" value="PROTEASE PRSW"/>
    <property type="match status" value="1"/>
</dbReference>
<feature type="transmembrane region" description="Helical" evidence="1">
    <location>
        <begin position="87"/>
        <end position="111"/>
    </location>
</feature>
<dbReference type="GO" id="GO:0008237">
    <property type="term" value="F:metallopeptidase activity"/>
    <property type="evidence" value="ECO:0007669"/>
    <property type="project" value="UniProtKB-KW"/>
</dbReference>
<gene>
    <name evidence="2" type="ORF">JQS30_16165</name>
</gene>
<feature type="transmembrane region" description="Helical" evidence="1">
    <location>
        <begin position="27"/>
        <end position="44"/>
    </location>
</feature>
<keyword evidence="3" id="KW-1185">Reference proteome</keyword>